<accession>A0A6B0UZP7</accession>
<protein>
    <submittedName>
        <fullName evidence="1">Putative secreted protein</fullName>
    </submittedName>
</protein>
<dbReference type="EMBL" id="GIFC01013264">
    <property type="protein sequence ID" value="MXU95347.1"/>
    <property type="molecule type" value="Transcribed_RNA"/>
</dbReference>
<organism evidence="1">
    <name type="scientific">Ixodes ricinus</name>
    <name type="common">Common tick</name>
    <name type="synonym">Acarus ricinus</name>
    <dbReference type="NCBI Taxonomy" id="34613"/>
    <lineage>
        <taxon>Eukaryota</taxon>
        <taxon>Metazoa</taxon>
        <taxon>Ecdysozoa</taxon>
        <taxon>Arthropoda</taxon>
        <taxon>Chelicerata</taxon>
        <taxon>Arachnida</taxon>
        <taxon>Acari</taxon>
        <taxon>Parasitiformes</taxon>
        <taxon>Ixodida</taxon>
        <taxon>Ixodoidea</taxon>
        <taxon>Ixodidae</taxon>
        <taxon>Ixodinae</taxon>
        <taxon>Ixodes</taxon>
    </lineage>
</organism>
<name>A0A6B0UZP7_IXORI</name>
<sequence>MDSRRLRASFLVSCRFIFFLALASGLLTASWALVLLRWNFFPESSACTATRAEPRASTPAAFLSTEDTSWASVFISSLWLGDRSSSSLHTGRRMVSRRAFSSSLRRSKATAARNLNTWLRLTVLRGLLETSSCVSLAIFRSTQSTVGSLPPCSAPIRDTRTHTLVRKTKLRTTCSASSLETSEA</sequence>
<evidence type="ECO:0000313" key="1">
    <source>
        <dbReference type="EMBL" id="MXU95347.1"/>
    </source>
</evidence>
<dbReference type="AlphaFoldDB" id="A0A6B0UZP7"/>
<proteinExistence type="predicted"/>
<reference evidence="1" key="1">
    <citation type="submission" date="2019-12" db="EMBL/GenBank/DDBJ databases">
        <title>An insight into the sialome of adult female Ixodes ricinus ticks feeding for 6 days.</title>
        <authorList>
            <person name="Perner J."/>
            <person name="Ribeiro J.M.C."/>
        </authorList>
    </citation>
    <scope>NUCLEOTIDE SEQUENCE</scope>
    <source>
        <strain evidence="1">Semi-engorged</strain>
        <tissue evidence="1">Salivary glands</tissue>
    </source>
</reference>